<organism evidence="10 11">
    <name type="scientific">Penicillium malachiteum</name>
    <dbReference type="NCBI Taxonomy" id="1324776"/>
    <lineage>
        <taxon>Eukaryota</taxon>
        <taxon>Fungi</taxon>
        <taxon>Dikarya</taxon>
        <taxon>Ascomycota</taxon>
        <taxon>Pezizomycotina</taxon>
        <taxon>Eurotiomycetes</taxon>
        <taxon>Eurotiomycetidae</taxon>
        <taxon>Eurotiales</taxon>
        <taxon>Aspergillaceae</taxon>
        <taxon>Penicillium</taxon>
    </lineage>
</organism>
<evidence type="ECO:0000256" key="5">
    <source>
        <dbReference type="ARBA" id="ARBA00023239"/>
    </source>
</evidence>
<proteinExistence type="inferred from homology"/>
<dbReference type="GO" id="GO:0008299">
    <property type="term" value="P:isoprenoid biosynthetic process"/>
    <property type="evidence" value="ECO:0007669"/>
    <property type="project" value="InterPro"/>
</dbReference>
<keyword evidence="6" id="KW-0511">Multifunctional enzyme</keyword>
<keyword evidence="2" id="KW-0808">Transferase</keyword>
<dbReference type="Proteomes" id="UP001215712">
    <property type="component" value="Unassembled WGS sequence"/>
</dbReference>
<keyword evidence="3" id="KW-0479">Metal-binding</keyword>
<dbReference type="PROSITE" id="PS00723">
    <property type="entry name" value="POLYPRENYL_SYNTHASE_1"/>
    <property type="match status" value="1"/>
</dbReference>
<dbReference type="GO" id="GO:0004659">
    <property type="term" value="F:prenyltransferase activity"/>
    <property type="evidence" value="ECO:0007669"/>
    <property type="project" value="InterPro"/>
</dbReference>
<evidence type="ECO:0000256" key="7">
    <source>
        <dbReference type="ARBA" id="ARBA00038363"/>
    </source>
</evidence>
<dbReference type="SUPFAM" id="SSF48576">
    <property type="entry name" value="Terpenoid synthases"/>
    <property type="match status" value="2"/>
</dbReference>
<dbReference type="InterPro" id="IPR033749">
    <property type="entry name" value="Polyprenyl_synt_CS"/>
</dbReference>
<feature type="region of interest" description="Disordered" evidence="9">
    <location>
        <begin position="418"/>
        <end position="451"/>
    </location>
</feature>
<dbReference type="Pfam" id="PF00348">
    <property type="entry name" value="polyprenyl_synt"/>
    <property type="match status" value="1"/>
</dbReference>
<name>A0AAD6HB67_9EURO</name>
<reference evidence="10" key="1">
    <citation type="journal article" date="2023" name="IMA Fungus">
        <title>Comparative genomic study of the Penicillium genus elucidates a diverse pangenome and 15 lateral gene transfer events.</title>
        <authorList>
            <person name="Petersen C."/>
            <person name="Sorensen T."/>
            <person name="Nielsen M.R."/>
            <person name="Sondergaard T.E."/>
            <person name="Sorensen J.L."/>
            <person name="Fitzpatrick D.A."/>
            <person name="Frisvad J.C."/>
            <person name="Nielsen K.L."/>
        </authorList>
    </citation>
    <scope>NUCLEOTIDE SEQUENCE</scope>
    <source>
        <strain evidence="10">IBT 17514</strain>
    </source>
</reference>
<comment type="pathway">
    <text evidence="1">Secondary metabolite biosynthesis; terpenoid biosynthesis.</text>
</comment>
<comment type="similarity">
    <text evidence="8">In the N-terminal section; belongs to the terpene synthase family.</text>
</comment>
<evidence type="ECO:0000313" key="10">
    <source>
        <dbReference type="EMBL" id="KAJ5703678.1"/>
    </source>
</evidence>
<evidence type="ECO:0000313" key="11">
    <source>
        <dbReference type="Proteomes" id="UP001215712"/>
    </source>
</evidence>
<keyword evidence="5" id="KW-0456">Lyase</keyword>
<feature type="compositionally biased region" description="Polar residues" evidence="9">
    <location>
        <begin position="429"/>
        <end position="439"/>
    </location>
</feature>
<accession>A0AAD6HB67</accession>
<keyword evidence="4" id="KW-0460">Magnesium</keyword>
<dbReference type="Gene3D" id="1.10.600.10">
    <property type="entry name" value="Farnesyl Diphosphate Synthase"/>
    <property type="match status" value="2"/>
</dbReference>
<dbReference type="SFLD" id="SFLDS00005">
    <property type="entry name" value="Isoprenoid_Synthase_Type_I"/>
    <property type="match status" value="1"/>
</dbReference>
<comment type="similarity">
    <text evidence="7">In the C-terminal section; belongs to the FPP/GGPP synthase family.</text>
</comment>
<evidence type="ECO:0000256" key="8">
    <source>
        <dbReference type="ARBA" id="ARBA00038372"/>
    </source>
</evidence>
<dbReference type="InterPro" id="IPR000092">
    <property type="entry name" value="Polyprenyl_synt"/>
</dbReference>
<dbReference type="InterPro" id="IPR008949">
    <property type="entry name" value="Isoprenoid_synthase_dom_sf"/>
</dbReference>
<dbReference type="GO" id="GO:0046872">
    <property type="term" value="F:metal ion binding"/>
    <property type="evidence" value="ECO:0007669"/>
    <property type="project" value="UniProtKB-KW"/>
</dbReference>
<dbReference type="CDD" id="cd00685">
    <property type="entry name" value="Trans_IPPS_HT"/>
    <property type="match status" value="1"/>
</dbReference>
<dbReference type="GO" id="GO:0043386">
    <property type="term" value="P:mycotoxin biosynthetic process"/>
    <property type="evidence" value="ECO:0007669"/>
    <property type="project" value="UniProtKB-ARBA"/>
</dbReference>
<sequence length="785" mass="88106">MDANLRTTMSDYVISISGDTLRQAGVISIFPAALHRDHELAVEDARELRHEFSSEVNMDVDTKTISDVPGFGLCHVTSLAMPQCRPERLSLLTVFTETTFLNDGTEKIDSYNQRLKKALSRDGHDNEPDRNAGIYKGKQLQAGYLIQMLQIDHDLASAVMATYSRTLDAVSISSLGKSGLVSLEDYCNFRLSNSGMETFQDMCCFGIGLKIDQKTKEKLASIVNAAHKSTALINDYYSWPKEVKGYFDVEENPNLPVNAVCVVMQYHECSEKEALKRIRDEIVAQQELHLSMIKELEESEGPLPETWRIYLEAAQYPATGSELWTIYSPRYPTKSDLNQPECIIVDNTMKYKTTYDIPCGLAGRESEVKTRQDIMTGMDSHPISILSTPVLAGDSEKAAEFNSFSMIACAAENHERVTNGGKENGIQRPGNNQNNSDINASAHEDCDSSSYKEGLRLHEQSDSDIFLQKATEVSLLYPSGSLDKNLNSEQTVTSPSKYIASLPSKNVRDKFLDALNLWFRIPEEPLSRIKRIVGLLHHSSLMLDDIEDDSTLRRGMPCAHSLYGPAQTINSANYAFVTAFAETLSLKNSSATDMFIDEVQNMHRGQAMDLHWKYHTHCPTADEYMQMIDNKTGAMFRLCVRLMQAESNLAGHNISPDPFVLQLGRYFQVRDDYQNLLSDEYSSQKGFCEDLDEGKISLPIIYTIMNPSFNGSVIKGIFQHKVPGKMPLPTKKYILEQMKQAGALDMTLSLIQDMQKDLLDKLGAVEDAFGLKNPLVELVLRRLWI</sequence>
<dbReference type="GO" id="GO:0016829">
    <property type="term" value="F:lyase activity"/>
    <property type="evidence" value="ECO:0007669"/>
    <property type="project" value="UniProtKB-KW"/>
</dbReference>
<dbReference type="PANTHER" id="PTHR12001:SF72">
    <property type="entry name" value="THIJ_PFPI FAMILY PROTEIN (AFU_ORTHOLOGUE AFUA_3G01210)-RELATED"/>
    <property type="match status" value="1"/>
</dbReference>
<dbReference type="EMBL" id="JAQJAN010000021">
    <property type="protein sequence ID" value="KAJ5703678.1"/>
    <property type="molecule type" value="Genomic_DNA"/>
</dbReference>
<dbReference type="PROSITE" id="PS00444">
    <property type="entry name" value="POLYPRENYL_SYNTHASE_2"/>
    <property type="match status" value="1"/>
</dbReference>
<keyword evidence="11" id="KW-1185">Reference proteome</keyword>
<dbReference type="PANTHER" id="PTHR12001">
    <property type="entry name" value="GERANYLGERANYL PYROPHOSPHATE SYNTHASE"/>
    <property type="match status" value="1"/>
</dbReference>
<protein>
    <submittedName>
        <fullName evidence="10">Uncharacterized protein</fullName>
    </submittedName>
</protein>
<evidence type="ECO:0000256" key="1">
    <source>
        <dbReference type="ARBA" id="ARBA00004721"/>
    </source>
</evidence>
<reference evidence="10" key="2">
    <citation type="submission" date="2023-01" db="EMBL/GenBank/DDBJ databases">
        <authorList>
            <person name="Petersen C."/>
        </authorList>
    </citation>
    <scope>NUCLEOTIDE SEQUENCE</scope>
    <source>
        <strain evidence="10">IBT 17514</strain>
    </source>
</reference>
<comment type="caution">
    <text evidence="10">The sequence shown here is derived from an EMBL/GenBank/DDBJ whole genome shotgun (WGS) entry which is preliminary data.</text>
</comment>
<dbReference type="GO" id="GO:0046165">
    <property type="term" value="P:alcohol biosynthetic process"/>
    <property type="evidence" value="ECO:0007669"/>
    <property type="project" value="UniProtKB-ARBA"/>
</dbReference>
<evidence type="ECO:0000256" key="4">
    <source>
        <dbReference type="ARBA" id="ARBA00022842"/>
    </source>
</evidence>
<gene>
    <name evidence="10" type="ORF">N7493_011603</name>
</gene>
<dbReference type="AlphaFoldDB" id="A0AAD6HB67"/>
<evidence type="ECO:0000256" key="3">
    <source>
        <dbReference type="ARBA" id="ARBA00022723"/>
    </source>
</evidence>
<evidence type="ECO:0000256" key="9">
    <source>
        <dbReference type="SAM" id="MobiDB-lite"/>
    </source>
</evidence>
<dbReference type="Pfam" id="PF19086">
    <property type="entry name" value="Terpene_syn_C_2"/>
    <property type="match status" value="1"/>
</dbReference>
<evidence type="ECO:0000256" key="6">
    <source>
        <dbReference type="ARBA" id="ARBA00023268"/>
    </source>
</evidence>
<evidence type="ECO:0000256" key="2">
    <source>
        <dbReference type="ARBA" id="ARBA00022679"/>
    </source>
</evidence>